<organism evidence="14 15">
    <name type="scientific">Azohydromonas lata</name>
    <dbReference type="NCBI Taxonomy" id="45677"/>
    <lineage>
        <taxon>Bacteria</taxon>
        <taxon>Pseudomonadati</taxon>
        <taxon>Pseudomonadota</taxon>
        <taxon>Betaproteobacteria</taxon>
        <taxon>Burkholderiales</taxon>
        <taxon>Sphaerotilaceae</taxon>
        <taxon>Azohydromonas</taxon>
    </lineage>
</organism>
<comment type="subcellular location">
    <subcellularLocation>
        <location evidence="1 9">Bacterial flagellum basal body</location>
    </subcellularLocation>
    <subcellularLocation>
        <location evidence="2">Cell membrane</location>
        <topology evidence="2">Multi-pass membrane protein</topology>
    </subcellularLocation>
</comment>
<feature type="region of interest" description="Disordered" evidence="10">
    <location>
        <begin position="281"/>
        <end position="358"/>
    </location>
</feature>
<name>A0ABU5INY1_9BURK</name>
<feature type="transmembrane region" description="Helical" evidence="11">
    <location>
        <begin position="31"/>
        <end position="50"/>
    </location>
</feature>
<evidence type="ECO:0000256" key="10">
    <source>
        <dbReference type="SAM" id="MobiDB-lite"/>
    </source>
</evidence>
<evidence type="ECO:0000256" key="4">
    <source>
        <dbReference type="ARBA" id="ARBA00022475"/>
    </source>
</evidence>
<dbReference type="PIRSF" id="PIRSF004862">
    <property type="entry name" value="FliF"/>
    <property type="match status" value="1"/>
</dbReference>
<dbReference type="Pfam" id="PF01514">
    <property type="entry name" value="YscJ_FliF"/>
    <property type="match status" value="1"/>
</dbReference>
<dbReference type="PANTHER" id="PTHR30046:SF0">
    <property type="entry name" value="FLAGELLAR M-RING PROTEIN"/>
    <property type="match status" value="1"/>
</dbReference>
<evidence type="ECO:0000256" key="3">
    <source>
        <dbReference type="ARBA" id="ARBA00007971"/>
    </source>
</evidence>
<evidence type="ECO:0000256" key="7">
    <source>
        <dbReference type="ARBA" id="ARBA00023136"/>
    </source>
</evidence>
<evidence type="ECO:0000256" key="9">
    <source>
        <dbReference type="PIRNR" id="PIRNR004862"/>
    </source>
</evidence>
<dbReference type="InterPro" id="IPR043427">
    <property type="entry name" value="YscJ/FliF"/>
</dbReference>
<dbReference type="InterPro" id="IPR013556">
    <property type="entry name" value="Flag_M-ring_C"/>
</dbReference>
<evidence type="ECO:0000256" key="6">
    <source>
        <dbReference type="ARBA" id="ARBA00022989"/>
    </source>
</evidence>
<evidence type="ECO:0000256" key="1">
    <source>
        <dbReference type="ARBA" id="ARBA00004117"/>
    </source>
</evidence>
<proteinExistence type="inferred from homology"/>
<feature type="transmembrane region" description="Helical" evidence="11">
    <location>
        <begin position="472"/>
        <end position="490"/>
    </location>
</feature>
<keyword evidence="14" id="KW-0969">Cilium</keyword>
<keyword evidence="4" id="KW-1003">Cell membrane</keyword>
<dbReference type="PANTHER" id="PTHR30046">
    <property type="entry name" value="FLAGELLAR M-RING PROTEIN"/>
    <property type="match status" value="1"/>
</dbReference>
<dbReference type="NCBIfam" id="TIGR00206">
    <property type="entry name" value="fliF"/>
    <property type="match status" value="1"/>
</dbReference>
<keyword evidence="8 9" id="KW-0975">Bacterial flagellum</keyword>
<keyword evidence="5 11" id="KW-0812">Transmembrane</keyword>
<feature type="compositionally biased region" description="Polar residues" evidence="10">
    <location>
        <begin position="281"/>
        <end position="291"/>
    </location>
</feature>
<gene>
    <name evidence="14" type="primary">fliF</name>
    <name evidence="14" type="ORF">SM757_28920</name>
</gene>
<evidence type="ECO:0000256" key="2">
    <source>
        <dbReference type="ARBA" id="ARBA00004651"/>
    </source>
</evidence>
<evidence type="ECO:0000259" key="13">
    <source>
        <dbReference type="Pfam" id="PF08345"/>
    </source>
</evidence>
<feature type="compositionally biased region" description="Low complexity" evidence="10">
    <location>
        <begin position="323"/>
        <end position="342"/>
    </location>
</feature>
<keyword evidence="14" id="KW-0282">Flagellum</keyword>
<keyword evidence="7 11" id="KW-0472">Membrane</keyword>
<evidence type="ECO:0000313" key="14">
    <source>
        <dbReference type="EMBL" id="MDZ5460609.1"/>
    </source>
</evidence>
<evidence type="ECO:0000256" key="8">
    <source>
        <dbReference type="ARBA" id="ARBA00023143"/>
    </source>
</evidence>
<dbReference type="Proteomes" id="UP001293718">
    <property type="component" value="Unassembled WGS sequence"/>
</dbReference>
<dbReference type="Pfam" id="PF08345">
    <property type="entry name" value="YscJ_FliF_C"/>
    <property type="match status" value="1"/>
</dbReference>
<protein>
    <recommendedName>
        <fullName evidence="9">Flagellar M-ring protein</fullName>
    </recommendedName>
</protein>
<keyword evidence="6 11" id="KW-1133">Transmembrane helix</keyword>
<accession>A0ABU5INY1</accession>
<comment type="similarity">
    <text evidence="3 9">Belongs to the FliF family.</text>
</comment>
<evidence type="ECO:0000256" key="5">
    <source>
        <dbReference type="ARBA" id="ARBA00022692"/>
    </source>
</evidence>
<dbReference type="InterPro" id="IPR006182">
    <property type="entry name" value="FliF_N_dom"/>
</dbReference>
<reference evidence="14 15" key="1">
    <citation type="submission" date="2023-11" db="EMBL/GenBank/DDBJ databases">
        <title>Draft genome of Azohydromonas lata strain H1 (DSM1123), a polyhydroxyalkanoate producer.</title>
        <authorList>
            <person name="Traversa D."/>
            <person name="D'Addabbo P."/>
            <person name="Pazzani C."/>
            <person name="Manzari C."/>
            <person name="Chiara M."/>
            <person name="Scrascia M."/>
        </authorList>
    </citation>
    <scope>NUCLEOTIDE SEQUENCE [LARGE SCALE GENOMIC DNA]</scope>
    <source>
        <strain evidence="14 15">H1</strain>
    </source>
</reference>
<comment type="function">
    <text evidence="9">The M ring may be actively involved in energy transduction.</text>
</comment>
<dbReference type="InterPro" id="IPR045851">
    <property type="entry name" value="AMP-bd_C_sf"/>
</dbReference>
<evidence type="ECO:0000256" key="11">
    <source>
        <dbReference type="SAM" id="Phobius"/>
    </source>
</evidence>
<evidence type="ECO:0000313" key="15">
    <source>
        <dbReference type="Proteomes" id="UP001293718"/>
    </source>
</evidence>
<sequence>MDQALSPVTPQPPAPVGRFARLAALPPRNKMMLGAGVAGLLAVLVALMLWGREPDYRVLFTGMTDKDGGAVLAALQQMNVPYRHGEGGTLLVPAEKVHEARLKLASAGLPKGGIVGFELMDNARFGQTQFQERTTYQRGLEGELTRSIMSLDAVESARVHLAIPQQTGFFREQQKPSASVLLTLRGGRSLDRTQLAGIVHLVSSSVPEMNPKAVSILDQSGALLSGPEGASAQQGNLDAQQLAYVQQVERGLQQRVMDILEPVAGRDNLRASVTAEIDFSQTESTAESFRPNQGAEPAAVRSQHSIEAGPNPNSAVPSGIPGAVSNQPPVAPAAPVNGASAPLQPTQPNSGSGALGAGGRRENVINYEVDKTVRVTRNATGVIKRLTAAVVLNQRSTTDPKGKVTPVPISDEELDKLTSLVQESIGFSKERGDSVRVVSAPFQAPAADKTEELPLWRQPWVMELLRTGGMPLALTLVALMLLLGVVRPALRQPKAEEPPVPPPGTQLDALVDDQEALPDPSQEDALASTAGVRIAAPMLINDSADVQTLEQLRALAKEKPAVVAEILRGWFNKKEA</sequence>
<keyword evidence="14" id="KW-0966">Cell projection</keyword>
<dbReference type="PRINTS" id="PR01009">
    <property type="entry name" value="FLGMRINGFLIF"/>
</dbReference>
<feature type="domain" description="Flagellar M-ring N-terminal" evidence="12">
    <location>
        <begin position="52"/>
        <end position="225"/>
    </location>
</feature>
<dbReference type="EMBL" id="JAXOJX010000075">
    <property type="protein sequence ID" value="MDZ5460609.1"/>
    <property type="molecule type" value="Genomic_DNA"/>
</dbReference>
<dbReference type="RefSeq" id="WP_066342238.1">
    <property type="nucleotide sequence ID" value="NZ_JAXOJX010000075.1"/>
</dbReference>
<keyword evidence="15" id="KW-1185">Reference proteome</keyword>
<feature type="domain" description="Flagellar M-ring C-terminal" evidence="13">
    <location>
        <begin position="260"/>
        <end position="442"/>
    </location>
</feature>
<dbReference type="InterPro" id="IPR000067">
    <property type="entry name" value="FlgMring_FliF"/>
</dbReference>
<comment type="caution">
    <text evidence="14">The sequence shown here is derived from an EMBL/GenBank/DDBJ whole genome shotgun (WGS) entry which is preliminary data.</text>
</comment>
<dbReference type="Gene3D" id="3.30.300.30">
    <property type="match status" value="1"/>
</dbReference>
<evidence type="ECO:0000259" key="12">
    <source>
        <dbReference type="Pfam" id="PF01514"/>
    </source>
</evidence>